<evidence type="ECO:0000313" key="3">
    <source>
        <dbReference type="EMBL" id="GII78313.1"/>
    </source>
</evidence>
<protein>
    <recommendedName>
        <fullName evidence="2">Helix-hairpin-helix DNA-binding motif class 1 domain-containing protein</fullName>
    </recommendedName>
</protein>
<accession>A0A919V1X9</accession>
<feature type="domain" description="Helix-hairpin-helix DNA-binding motif class 1" evidence="2">
    <location>
        <begin position="295"/>
        <end position="314"/>
    </location>
</feature>
<dbReference type="GO" id="GO:0003677">
    <property type="term" value="F:DNA binding"/>
    <property type="evidence" value="ECO:0007669"/>
    <property type="project" value="InterPro"/>
</dbReference>
<dbReference type="InterPro" id="IPR051675">
    <property type="entry name" value="Endo/Exo/Phosphatase_dom_1"/>
</dbReference>
<dbReference type="PANTHER" id="PTHR21180">
    <property type="entry name" value="ENDONUCLEASE/EXONUCLEASE/PHOSPHATASE FAMILY DOMAIN-CONTAINING PROTEIN 1"/>
    <property type="match status" value="1"/>
</dbReference>
<evidence type="ECO:0000313" key="4">
    <source>
        <dbReference type="Proteomes" id="UP000655287"/>
    </source>
</evidence>
<dbReference type="Gene3D" id="1.10.150.320">
    <property type="entry name" value="Photosystem II 12 kDa extrinsic protein"/>
    <property type="match status" value="1"/>
</dbReference>
<name>A0A919V1X9_9ACTN</name>
<dbReference type="InterPro" id="IPR003583">
    <property type="entry name" value="Hlx-hairpin-Hlx_DNA-bd_motif"/>
</dbReference>
<dbReference type="SUPFAM" id="SSF47781">
    <property type="entry name" value="RuvA domain 2-like"/>
    <property type="match status" value="1"/>
</dbReference>
<feature type="compositionally biased region" description="Low complexity" evidence="1">
    <location>
        <begin position="13"/>
        <end position="22"/>
    </location>
</feature>
<dbReference type="AlphaFoldDB" id="A0A919V1X9"/>
<dbReference type="Pfam" id="PF10531">
    <property type="entry name" value="SLBB"/>
    <property type="match status" value="1"/>
</dbReference>
<dbReference type="SMART" id="SM00278">
    <property type="entry name" value="HhH1"/>
    <property type="match status" value="2"/>
</dbReference>
<dbReference type="GO" id="GO:0006281">
    <property type="term" value="P:DNA repair"/>
    <property type="evidence" value="ECO:0007669"/>
    <property type="project" value="InterPro"/>
</dbReference>
<dbReference type="GO" id="GO:0015628">
    <property type="term" value="P:protein secretion by the type II secretion system"/>
    <property type="evidence" value="ECO:0007669"/>
    <property type="project" value="TreeGrafter"/>
</dbReference>
<evidence type="ECO:0000256" key="1">
    <source>
        <dbReference type="SAM" id="MobiDB-lite"/>
    </source>
</evidence>
<feature type="domain" description="Helix-hairpin-helix DNA-binding motif class 1" evidence="2">
    <location>
        <begin position="265"/>
        <end position="284"/>
    </location>
</feature>
<sequence>MRTVNGSDGGEVGAARLYALRPPAGPPPVPRYPAGYPDGLEHPGTGSDADQADLAPAGRLRASPMPAGPDDDRRRSGPARDPAGHDGVPRAAGDRDGGAPVIGGTVRELLGATIPTRMAGLDPGRPGLKVLLVVGLLAALAGGVYAWRARPEPEPLPPPLPVAAPSRPPASPTPVARVMVHVAGKVRRPGLVALPGGSRVADALAAAGGVRPGASAGPLNLARRVIDGEQIMVGVTAGPAGSEPITAGPGAATGGVLDLNAATTDQLETLPGVGEVLAARIAEFRTRHSGFRSVDQLREVPGIGERKFAELRDKVTV</sequence>
<gene>
    <name evidence="3" type="ORF">Sru01_32950</name>
</gene>
<dbReference type="PANTHER" id="PTHR21180:SF32">
    <property type="entry name" value="ENDONUCLEASE_EXONUCLEASE_PHOSPHATASE FAMILY DOMAIN-CONTAINING PROTEIN 1"/>
    <property type="match status" value="1"/>
</dbReference>
<dbReference type="EMBL" id="BOOU01000046">
    <property type="protein sequence ID" value="GII78313.1"/>
    <property type="molecule type" value="Genomic_DNA"/>
</dbReference>
<dbReference type="Pfam" id="PF12836">
    <property type="entry name" value="HHH_3"/>
    <property type="match status" value="1"/>
</dbReference>
<dbReference type="GO" id="GO:0015627">
    <property type="term" value="C:type II protein secretion system complex"/>
    <property type="evidence" value="ECO:0007669"/>
    <property type="project" value="TreeGrafter"/>
</dbReference>
<feature type="compositionally biased region" description="Basic and acidic residues" evidence="1">
    <location>
        <begin position="82"/>
        <end position="97"/>
    </location>
</feature>
<feature type="region of interest" description="Disordered" evidence="1">
    <location>
        <begin position="1"/>
        <end position="100"/>
    </location>
</feature>
<comment type="caution">
    <text evidence="3">The sequence shown here is derived from an EMBL/GenBank/DDBJ whole genome shotgun (WGS) entry which is preliminary data.</text>
</comment>
<dbReference type="InterPro" id="IPR019554">
    <property type="entry name" value="Soluble_ligand-bd"/>
</dbReference>
<keyword evidence="4" id="KW-1185">Reference proteome</keyword>
<reference evidence="3" key="1">
    <citation type="submission" date="2021-01" db="EMBL/GenBank/DDBJ databases">
        <title>Whole genome shotgun sequence of Sphaerisporangium rufum NBRC 109079.</title>
        <authorList>
            <person name="Komaki H."/>
            <person name="Tamura T."/>
        </authorList>
    </citation>
    <scope>NUCLEOTIDE SEQUENCE</scope>
    <source>
        <strain evidence="3">NBRC 109079</strain>
    </source>
</reference>
<dbReference type="InterPro" id="IPR010994">
    <property type="entry name" value="RuvA_2-like"/>
</dbReference>
<evidence type="ECO:0000259" key="2">
    <source>
        <dbReference type="SMART" id="SM00278"/>
    </source>
</evidence>
<dbReference type="Gene3D" id="3.10.560.10">
    <property type="entry name" value="Outer membrane lipoprotein wza domain like"/>
    <property type="match status" value="1"/>
</dbReference>
<organism evidence="3 4">
    <name type="scientific">Sphaerisporangium rufum</name>
    <dbReference type="NCBI Taxonomy" id="1381558"/>
    <lineage>
        <taxon>Bacteria</taxon>
        <taxon>Bacillati</taxon>
        <taxon>Actinomycetota</taxon>
        <taxon>Actinomycetes</taxon>
        <taxon>Streptosporangiales</taxon>
        <taxon>Streptosporangiaceae</taxon>
        <taxon>Sphaerisporangium</taxon>
    </lineage>
</organism>
<dbReference type="RefSeq" id="WP_239137484.1">
    <property type="nucleotide sequence ID" value="NZ_BOOU01000046.1"/>
</dbReference>
<dbReference type="Proteomes" id="UP000655287">
    <property type="component" value="Unassembled WGS sequence"/>
</dbReference>
<proteinExistence type="predicted"/>